<dbReference type="Pfam" id="PF12680">
    <property type="entry name" value="SnoaL_2"/>
    <property type="match status" value="1"/>
</dbReference>
<dbReference type="AlphaFoldDB" id="A0A1H9QVM7"/>
<evidence type="ECO:0000259" key="1">
    <source>
        <dbReference type="Pfam" id="PF12680"/>
    </source>
</evidence>
<dbReference type="SUPFAM" id="SSF54427">
    <property type="entry name" value="NTF2-like"/>
    <property type="match status" value="1"/>
</dbReference>
<evidence type="ECO:0000313" key="2">
    <source>
        <dbReference type="EMBL" id="SER64532.1"/>
    </source>
</evidence>
<accession>A0A1H9QVM7</accession>
<protein>
    <submittedName>
        <fullName evidence="2">Predicted SnoaL-like aldol condensation-catalyzing enzyme</fullName>
    </submittedName>
</protein>
<dbReference type="Proteomes" id="UP000182841">
    <property type="component" value="Unassembled WGS sequence"/>
</dbReference>
<proteinExistence type="predicted"/>
<evidence type="ECO:0000313" key="3">
    <source>
        <dbReference type="Proteomes" id="UP000182841"/>
    </source>
</evidence>
<dbReference type="RefSeq" id="WP_074999421.1">
    <property type="nucleotide sequence ID" value="NZ_CBDQZE010000018.1"/>
</dbReference>
<gene>
    <name evidence="2" type="ORF">SAMN05421870_103143</name>
</gene>
<organism evidence="2 3">
    <name type="scientific">Streptomyces qinglanensis</name>
    <dbReference type="NCBI Taxonomy" id="943816"/>
    <lineage>
        <taxon>Bacteria</taxon>
        <taxon>Bacillati</taxon>
        <taxon>Actinomycetota</taxon>
        <taxon>Actinomycetes</taxon>
        <taxon>Kitasatosporales</taxon>
        <taxon>Streptomycetaceae</taxon>
        <taxon>Streptomyces</taxon>
    </lineage>
</organism>
<dbReference type="Gene3D" id="3.10.450.50">
    <property type="match status" value="1"/>
</dbReference>
<name>A0A1H9QVM7_9ACTN</name>
<dbReference type="InterPro" id="IPR037401">
    <property type="entry name" value="SnoaL-like"/>
</dbReference>
<dbReference type="EMBL" id="FOGO01000003">
    <property type="protein sequence ID" value="SER64532.1"/>
    <property type="molecule type" value="Genomic_DNA"/>
</dbReference>
<keyword evidence="3" id="KW-1185">Reference proteome</keyword>
<dbReference type="InterPro" id="IPR032710">
    <property type="entry name" value="NTF2-like_dom_sf"/>
</dbReference>
<feature type="domain" description="SnoaL-like" evidence="1">
    <location>
        <begin position="26"/>
        <end position="112"/>
    </location>
</feature>
<sequence>MIIADTESARRDAELVLDFFSTVLSGDRDISAVRRFLAPDFVDHDPEGDPGRTGVAAKLTALWNARPAAAFRPHQAIAAGGYVAVRSTLEGGERPVPFADTYRVADGRITEHWHVVGA</sequence>
<reference evidence="3" key="1">
    <citation type="submission" date="2016-10" db="EMBL/GenBank/DDBJ databases">
        <authorList>
            <person name="Varghese N."/>
            <person name="Submissions S."/>
        </authorList>
    </citation>
    <scope>NUCLEOTIDE SEQUENCE [LARGE SCALE GENOMIC DNA]</scope>
    <source>
        <strain evidence="3">CGMCC 4.6825</strain>
    </source>
</reference>